<dbReference type="InterPro" id="IPR016181">
    <property type="entry name" value="Acyl_CoA_acyltransferase"/>
</dbReference>
<dbReference type="Proteomes" id="UP000695562">
    <property type="component" value="Unassembled WGS sequence"/>
</dbReference>
<dbReference type="OrthoDB" id="10039976at2759"/>
<accession>A0A8J4PRZ6</accession>
<reference evidence="2" key="1">
    <citation type="submission" date="2020-01" db="EMBL/GenBank/DDBJ databases">
        <title>Development of genomics and gene disruption for Polysphondylium violaceum indicates a role for the polyketide synthase stlB in stalk morphogenesis.</title>
        <authorList>
            <person name="Narita B."/>
            <person name="Kawabe Y."/>
            <person name="Kin K."/>
            <person name="Saito T."/>
            <person name="Gibbs R."/>
            <person name="Kuspa A."/>
            <person name="Muzny D."/>
            <person name="Queller D."/>
            <person name="Richards S."/>
            <person name="Strassman J."/>
            <person name="Sucgang R."/>
            <person name="Worley K."/>
            <person name="Schaap P."/>
        </authorList>
    </citation>
    <scope>NUCLEOTIDE SEQUENCE</scope>
    <source>
        <strain evidence="2">QSvi11</strain>
    </source>
</reference>
<dbReference type="GO" id="GO:0016747">
    <property type="term" value="F:acyltransferase activity, transferring groups other than amino-acyl groups"/>
    <property type="evidence" value="ECO:0007669"/>
    <property type="project" value="InterPro"/>
</dbReference>
<evidence type="ECO:0000313" key="2">
    <source>
        <dbReference type="EMBL" id="KAF2072219.1"/>
    </source>
</evidence>
<dbReference type="AlphaFoldDB" id="A0A8J4PRZ6"/>
<name>A0A8J4PRZ6_9MYCE</name>
<feature type="domain" description="N-acetyltransferase" evidence="1">
    <location>
        <begin position="46"/>
        <end position="136"/>
    </location>
</feature>
<dbReference type="InterPro" id="IPR053144">
    <property type="entry name" value="Acetyltransferase_Butenolide"/>
</dbReference>
<evidence type="ECO:0000313" key="3">
    <source>
        <dbReference type="Proteomes" id="UP000695562"/>
    </source>
</evidence>
<proteinExistence type="predicted"/>
<dbReference type="PANTHER" id="PTHR43233:SF1">
    <property type="entry name" value="FAMILY N-ACETYLTRANSFERASE, PUTATIVE (AFU_ORTHOLOGUE AFUA_6G03350)-RELATED"/>
    <property type="match status" value="1"/>
</dbReference>
<gene>
    <name evidence="2" type="ORF">CYY_006464</name>
</gene>
<dbReference type="Gene3D" id="3.40.630.30">
    <property type="match status" value="1"/>
</dbReference>
<dbReference type="PANTHER" id="PTHR43233">
    <property type="entry name" value="FAMILY N-ACETYLTRANSFERASE, PUTATIVE (AFU_ORTHOLOGUE AFUA_6G03350)-RELATED"/>
    <property type="match status" value="1"/>
</dbReference>
<dbReference type="Pfam" id="PF13673">
    <property type="entry name" value="Acetyltransf_10"/>
    <property type="match status" value="1"/>
</dbReference>
<evidence type="ECO:0000259" key="1">
    <source>
        <dbReference type="Pfam" id="PF13673"/>
    </source>
</evidence>
<dbReference type="EMBL" id="AJWJ01000299">
    <property type="protein sequence ID" value="KAF2072219.1"/>
    <property type="molecule type" value="Genomic_DNA"/>
</dbReference>
<dbReference type="InterPro" id="IPR000182">
    <property type="entry name" value="GNAT_dom"/>
</dbReference>
<dbReference type="SUPFAM" id="SSF55729">
    <property type="entry name" value="Acyl-CoA N-acyltransferases (Nat)"/>
    <property type="match status" value="1"/>
</dbReference>
<protein>
    <recommendedName>
        <fullName evidence="1">N-acetyltransferase domain-containing protein</fullName>
    </recommendedName>
</protein>
<organism evidence="2 3">
    <name type="scientific">Polysphondylium violaceum</name>
    <dbReference type="NCBI Taxonomy" id="133409"/>
    <lineage>
        <taxon>Eukaryota</taxon>
        <taxon>Amoebozoa</taxon>
        <taxon>Evosea</taxon>
        <taxon>Eumycetozoa</taxon>
        <taxon>Dictyostelia</taxon>
        <taxon>Dictyosteliales</taxon>
        <taxon>Dictyosteliaceae</taxon>
        <taxon>Polysphondylium</taxon>
    </lineage>
</organism>
<keyword evidence="3" id="KW-1185">Reference proteome</keyword>
<comment type="caution">
    <text evidence="2">The sequence shown here is derived from an EMBL/GenBank/DDBJ whole genome shotgun (WGS) entry which is preliminary data.</text>
</comment>
<sequence length="146" mass="16419">MDTTQQPQSFDINQVEYKVNEPITEDQFKTLLNETTLGARRPLSNDKAVSAMLKHADILITAWVGTRLVGVARSLTDYEYCCYLSDLAVSIPKCGIGKELIKQTCKQLSPSCRVILLSAPQAVEYYPKVGFQQHNSCWTELAEKFL</sequence>